<sequence length="155" mass="18050">MSKLYILDLDILKSLLKPRFSTTGKPSNQQPEISRSFILTSELHFSNISKWIEFLKATPILSYAVGGSPSNIPGVGSHYDFITRLWLENYDVEQERQNSLHPFKKKPRKKFGKNRWSWWTTLHSTNIHLDARIKVSKFNFISILEKLALQVAQFK</sequence>
<organism evidence="1 2">
    <name type="scientific">Clostridium estertheticum subsp. estertheticum</name>
    <dbReference type="NCBI Taxonomy" id="1552"/>
    <lineage>
        <taxon>Bacteria</taxon>
        <taxon>Bacillati</taxon>
        <taxon>Bacillota</taxon>
        <taxon>Clostridia</taxon>
        <taxon>Eubacteriales</taxon>
        <taxon>Clostridiaceae</taxon>
        <taxon>Clostridium</taxon>
    </lineage>
</organism>
<evidence type="ECO:0000313" key="2">
    <source>
        <dbReference type="Proteomes" id="UP000182569"/>
    </source>
</evidence>
<evidence type="ECO:0000313" key="1">
    <source>
        <dbReference type="EMBL" id="APC41617.1"/>
    </source>
</evidence>
<dbReference type="AlphaFoldDB" id="A0A1J0GJV4"/>
<keyword evidence="2" id="KW-1185">Reference proteome</keyword>
<gene>
    <name evidence="1" type="ORF">A7L45_16810</name>
</gene>
<accession>A0A1J0GJV4</accession>
<protein>
    <submittedName>
        <fullName evidence="1">Uncharacterized protein</fullName>
    </submittedName>
</protein>
<proteinExistence type="predicted"/>
<dbReference type="OrthoDB" id="5751230at2"/>
<reference evidence="2" key="1">
    <citation type="journal article" date="2016" name="Front. Microbiol.">
        <title>Complete Genome Sequence of Clostridium estertheticum DSM 8809, a Microbe Identified in Spoiled Vacuum Packed Beef.</title>
        <authorList>
            <person name="Yu Z."/>
            <person name="Gunn L."/>
            <person name="Brennan E."/>
            <person name="Reid R."/>
            <person name="Wall P.G."/>
            <person name="Gaora O.P."/>
            <person name="Hurley D."/>
            <person name="Bolton D."/>
            <person name="Fanning S."/>
        </authorList>
    </citation>
    <scope>NUCLEOTIDE SEQUENCE [LARGE SCALE GENOMIC DNA]</scope>
    <source>
        <strain evidence="2">DSM 8809</strain>
    </source>
</reference>
<dbReference type="EMBL" id="CP015756">
    <property type="protein sequence ID" value="APC41617.1"/>
    <property type="molecule type" value="Genomic_DNA"/>
</dbReference>
<dbReference type="Proteomes" id="UP000182569">
    <property type="component" value="Chromosome"/>
</dbReference>
<name>A0A1J0GJV4_9CLOT</name>
<dbReference type="KEGG" id="ceu:A7L45_16810"/>